<dbReference type="Pfam" id="PF07670">
    <property type="entry name" value="Gate"/>
    <property type="match status" value="1"/>
</dbReference>
<name>A0A9D1LML6_9CLOT</name>
<accession>A0A9D1LML6</accession>
<reference evidence="3" key="2">
    <citation type="journal article" date="2021" name="PeerJ">
        <title>Extensive microbial diversity within the chicken gut microbiome revealed by metagenomics and culture.</title>
        <authorList>
            <person name="Gilroy R."/>
            <person name="Ravi A."/>
            <person name="Getino M."/>
            <person name="Pursley I."/>
            <person name="Horton D.L."/>
            <person name="Alikhan N.F."/>
            <person name="Baker D."/>
            <person name="Gharbi K."/>
            <person name="Hall N."/>
            <person name="Watson M."/>
            <person name="Adriaenssens E.M."/>
            <person name="Foster-Nyarko E."/>
            <person name="Jarju S."/>
            <person name="Secka A."/>
            <person name="Antonio M."/>
            <person name="Oren A."/>
            <person name="Chaudhuri R.R."/>
            <person name="La Ragione R."/>
            <person name="Hildebrand F."/>
            <person name="Pallen M.J."/>
        </authorList>
    </citation>
    <scope>NUCLEOTIDE SEQUENCE</scope>
    <source>
        <strain evidence="3">CHK191-8634</strain>
    </source>
</reference>
<evidence type="ECO:0000313" key="3">
    <source>
        <dbReference type="EMBL" id="HIU44643.1"/>
    </source>
</evidence>
<gene>
    <name evidence="3" type="ORF">IAB67_10150</name>
</gene>
<evidence type="ECO:0000259" key="2">
    <source>
        <dbReference type="Pfam" id="PF07670"/>
    </source>
</evidence>
<feature type="transmembrane region" description="Helical" evidence="1">
    <location>
        <begin position="166"/>
        <end position="185"/>
    </location>
</feature>
<dbReference type="InterPro" id="IPR011642">
    <property type="entry name" value="Gate_dom"/>
</dbReference>
<keyword evidence="1" id="KW-0812">Transmembrane</keyword>
<dbReference type="Proteomes" id="UP000824073">
    <property type="component" value="Unassembled WGS sequence"/>
</dbReference>
<organism evidence="3 4">
    <name type="scientific">Candidatus Ventrousia excrementavium</name>
    <dbReference type="NCBI Taxonomy" id="2840961"/>
    <lineage>
        <taxon>Bacteria</taxon>
        <taxon>Bacillati</taxon>
        <taxon>Bacillota</taxon>
        <taxon>Clostridia</taxon>
        <taxon>Eubacteriales</taxon>
        <taxon>Clostridiaceae</taxon>
        <taxon>Clostridiaceae incertae sedis</taxon>
        <taxon>Candidatus Ventrousia</taxon>
    </lineage>
</organism>
<dbReference type="EMBL" id="DVMR01000078">
    <property type="protein sequence ID" value="HIU44643.1"/>
    <property type="molecule type" value="Genomic_DNA"/>
</dbReference>
<feature type="transmembrane region" description="Helical" evidence="1">
    <location>
        <begin position="41"/>
        <end position="60"/>
    </location>
</feature>
<evidence type="ECO:0000313" key="4">
    <source>
        <dbReference type="Proteomes" id="UP000824073"/>
    </source>
</evidence>
<proteinExistence type="predicted"/>
<protein>
    <submittedName>
        <fullName evidence="3">Spore maturation protein A</fullName>
    </submittedName>
</protein>
<dbReference type="AlphaFoldDB" id="A0A9D1LML6"/>
<comment type="caution">
    <text evidence="3">The sequence shown here is derived from an EMBL/GenBank/DDBJ whole genome shotgun (WGS) entry which is preliminary data.</text>
</comment>
<keyword evidence="1" id="KW-0472">Membrane</keyword>
<sequence length="195" mass="20625">MLMSRVLAVLLLLAVVFGAMTGRMADVALAAVSGTQQAVELILSIVGTICLWSALMEVMNRSGLAAKVARALRPIIVLLFGKYGRDEQAAEAISQNMAANLLGLGSAATPAGLRAAKRLDELARRDGVPPDSVLLLIVINTASVQLLPTTVAAVRATYGSQNPYDILPAVWVASIISVAVGIFLAKTFKRVWRDK</sequence>
<reference evidence="3" key="1">
    <citation type="submission" date="2020-10" db="EMBL/GenBank/DDBJ databases">
        <authorList>
            <person name="Gilroy R."/>
        </authorList>
    </citation>
    <scope>NUCLEOTIDE SEQUENCE</scope>
    <source>
        <strain evidence="3">CHK191-8634</strain>
    </source>
</reference>
<feature type="domain" description="Nucleoside transporter/FeoB GTPase Gate" evidence="2">
    <location>
        <begin position="43"/>
        <end position="153"/>
    </location>
</feature>
<keyword evidence="1" id="KW-1133">Transmembrane helix</keyword>
<evidence type="ECO:0000256" key="1">
    <source>
        <dbReference type="SAM" id="Phobius"/>
    </source>
</evidence>
<feature type="transmembrane region" description="Helical" evidence="1">
    <location>
        <begin position="133"/>
        <end position="154"/>
    </location>
</feature>